<dbReference type="EMBL" id="CAKOFQ010007540">
    <property type="protein sequence ID" value="CAH2003413.1"/>
    <property type="molecule type" value="Genomic_DNA"/>
</dbReference>
<protein>
    <submittedName>
        <fullName evidence="1">Uncharacterized protein</fullName>
    </submittedName>
</protein>
<feature type="non-terminal residue" evidence="1">
    <location>
        <position position="1"/>
    </location>
</feature>
<dbReference type="AlphaFoldDB" id="A0A9P0LUH0"/>
<proteinExistence type="predicted"/>
<name>A0A9P0LUH0_ACAOB</name>
<gene>
    <name evidence="1" type="ORF">ACAOBT_LOCUS27391</name>
</gene>
<comment type="caution">
    <text evidence="1">The sequence shown here is derived from an EMBL/GenBank/DDBJ whole genome shotgun (WGS) entry which is preliminary data.</text>
</comment>
<organism evidence="1 2">
    <name type="scientific">Acanthoscelides obtectus</name>
    <name type="common">Bean weevil</name>
    <name type="synonym">Bruchus obtectus</name>
    <dbReference type="NCBI Taxonomy" id="200917"/>
    <lineage>
        <taxon>Eukaryota</taxon>
        <taxon>Metazoa</taxon>
        <taxon>Ecdysozoa</taxon>
        <taxon>Arthropoda</taxon>
        <taxon>Hexapoda</taxon>
        <taxon>Insecta</taxon>
        <taxon>Pterygota</taxon>
        <taxon>Neoptera</taxon>
        <taxon>Endopterygota</taxon>
        <taxon>Coleoptera</taxon>
        <taxon>Polyphaga</taxon>
        <taxon>Cucujiformia</taxon>
        <taxon>Chrysomeloidea</taxon>
        <taxon>Chrysomelidae</taxon>
        <taxon>Bruchinae</taxon>
        <taxon>Bruchini</taxon>
        <taxon>Acanthoscelides</taxon>
    </lineage>
</organism>
<reference evidence="1" key="1">
    <citation type="submission" date="2022-03" db="EMBL/GenBank/DDBJ databases">
        <authorList>
            <person name="Sayadi A."/>
        </authorList>
    </citation>
    <scope>NUCLEOTIDE SEQUENCE</scope>
</reference>
<evidence type="ECO:0000313" key="2">
    <source>
        <dbReference type="Proteomes" id="UP001152888"/>
    </source>
</evidence>
<accession>A0A9P0LUH0</accession>
<sequence length="48" mass="6140">QLLEKLFYWFEVVYIWYAFCLSKERHVERGSRRFRWADGERHLSDTEW</sequence>
<keyword evidence="2" id="KW-1185">Reference proteome</keyword>
<evidence type="ECO:0000313" key="1">
    <source>
        <dbReference type="EMBL" id="CAH2003413.1"/>
    </source>
</evidence>
<dbReference type="Proteomes" id="UP001152888">
    <property type="component" value="Unassembled WGS sequence"/>
</dbReference>